<evidence type="ECO:0000313" key="2">
    <source>
        <dbReference type="Proteomes" id="UP000195087"/>
    </source>
</evidence>
<protein>
    <submittedName>
        <fullName evidence="1">Uncharacterized protein</fullName>
    </submittedName>
</protein>
<dbReference type="AlphaFoldDB" id="A0A9X6JRC1"/>
<dbReference type="RefSeq" id="WP_086391673.1">
    <property type="nucleotide sequence ID" value="NZ_NFEH01000050.1"/>
</dbReference>
<comment type="caution">
    <text evidence="1">The sequence shown here is derived from an EMBL/GenBank/DDBJ whole genome shotgun (WGS) entry which is preliminary data.</text>
</comment>
<reference evidence="1 2" key="1">
    <citation type="submission" date="2016-10" db="EMBL/GenBank/DDBJ databases">
        <title>Comparative genomics of Bacillus thuringiensis reveals a path to pathogens against multiple invertebrate hosts.</title>
        <authorList>
            <person name="Zheng J."/>
            <person name="Gao Q."/>
            <person name="Liu H."/>
            <person name="Peng D."/>
            <person name="Ruan L."/>
            <person name="Sun M."/>
        </authorList>
    </citation>
    <scope>NUCLEOTIDE SEQUENCE [LARGE SCALE GENOMIC DNA]</scope>
    <source>
        <strain evidence="1">BGSC 4W1</strain>
    </source>
</reference>
<name>A0A9X6JRC1_BACUK</name>
<dbReference type="EMBL" id="NFEH01000050">
    <property type="protein sequence ID" value="OTZ75928.1"/>
    <property type="molecule type" value="Genomic_DNA"/>
</dbReference>
<sequence>MCFDLIVVRLLSISNKNVSNSTPVVKILLEAHTLFLQLYNLAQERKDYIQRQLNNGKKSGVSQQKVELDDLLFQLIIGDTLVVVS</sequence>
<accession>A0A9X6JRC1</accession>
<evidence type="ECO:0000313" key="1">
    <source>
        <dbReference type="EMBL" id="OTZ75928.1"/>
    </source>
</evidence>
<dbReference type="Proteomes" id="UP000195087">
    <property type="component" value="Unassembled WGS sequence"/>
</dbReference>
<proteinExistence type="predicted"/>
<gene>
    <name evidence="1" type="ORF">BK769_09605</name>
</gene>
<organism evidence="1 2">
    <name type="scientific">Bacillus thuringiensis serovar kumamotoensis</name>
    <dbReference type="NCBI Taxonomy" id="132267"/>
    <lineage>
        <taxon>Bacteria</taxon>
        <taxon>Bacillati</taxon>
        <taxon>Bacillota</taxon>
        <taxon>Bacilli</taxon>
        <taxon>Bacillales</taxon>
        <taxon>Bacillaceae</taxon>
        <taxon>Bacillus</taxon>
        <taxon>Bacillus cereus group</taxon>
    </lineage>
</organism>